<dbReference type="InterPro" id="IPR000182">
    <property type="entry name" value="GNAT_dom"/>
</dbReference>
<protein>
    <submittedName>
        <fullName evidence="4">GNAT family N-acetyltransferase</fullName>
    </submittedName>
</protein>
<dbReference type="Pfam" id="PF00583">
    <property type="entry name" value="Acetyltransf_1"/>
    <property type="match status" value="1"/>
</dbReference>
<reference evidence="4" key="1">
    <citation type="submission" date="2021-09" db="EMBL/GenBank/DDBJ databases">
        <title>Genome analysis of Fictibacillus sp. KIGAM418 isolated from marine sediment.</title>
        <authorList>
            <person name="Seo M.-J."/>
            <person name="Cho E.-S."/>
            <person name="Hwang C.Y."/>
        </authorList>
    </citation>
    <scope>NUCLEOTIDE SEQUENCE</scope>
    <source>
        <strain evidence="4">KIGAM418</strain>
    </source>
</reference>
<accession>A0A9X1X901</accession>
<dbReference type="InterPro" id="IPR016181">
    <property type="entry name" value="Acyl_CoA_acyltransferase"/>
</dbReference>
<keyword evidence="1" id="KW-0808">Transferase</keyword>
<dbReference type="Gene3D" id="3.40.630.30">
    <property type="match status" value="1"/>
</dbReference>
<dbReference type="CDD" id="cd04301">
    <property type="entry name" value="NAT_SF"/>
    <property type="match status" value="1"/>
</dbReference>
<keyword evidence="2" id="KW-0012">Acyltransferase</keyword>
<evidence type="ECO:0000259" key="3">
    <source>
        <dbReference type="PROSITE" id="PS51186"/>
    </source>
</evidence>
<dbReference type="Proteomes" id="UP001139011">
    <property type="component" value="Unassembled WGS sequence"/>
</dbReference>
<evidence type="ECO:0000256" key="2">
    <source>
        <dbReference type="ARBA" id="ARBA00023315"/>
    </source>
</evidence>
<dbReference type="PROSITE" id="PS51186">
    <property type="entry name" value="GNAT"/>
    <property type="match status" value="1"/>
</dbReference>
<keyword evidence="5" id="KW-1185">Reference proteome</keyword>
<evidence type="ECO:0000256" key="1">
    <source>
        <dbReference type="ARBA" id="ARBA00022679"/>
    </source>
</evidence>
<dbReference type="SUPFAM" id="SSF55729">
    <property type="entry name" value="Acyl-CoA N-acyltransferases (Nat)"/>
    <property type="match status" value="1"/>
</dbReference>
<proteinExistence type="predicted"/>
<gene>
    <name evidence="4" type="ORF">LCY76_06350</name>
</gene>
<evidence type="ECO:0000313" key="4">
    <source>
        <dbReference type="EMBL" id="MCK6256221.1"/>
    </source>
</evidence>
<organism evidence="4 5">
    <name type="scientific">Fictibacillus marinisediminis</name>
    <dbReference type="NCBI Taxonomy" id="2878389"/>
    <lineage>
        <taxon>Bacteria</taxon>
        <taxon>Bacillati</taxon>
        <taxon>Bacillota</taxon>
        <taxon>Bacilli</taxon>
        <taxon>Bacillales</taxon>
        <taxon>Fictibacillaceae</taxon>
        <taxon>Fictibacillus</taxon>
    </lineage>
</organism>
<dbReference type="EMBL" id="JAIWJX010000002">
    <property type="protein sequence ID" value="MCK6256221.1"/>
    <property type="molecule type" value="Genomic_DNA"/>
</dbReference>
<dbReference type="PANTHER" id="PTHR43420:SF41">
    <property type="entry name" value="IAA ACETYLTRANSFERASE"/>
    <property type="match status" value="1"/>
</dbReference>
<sequence>MIEQANREETAYILSNAALSANEGLQGTGVLTQEKAEHMLTAIMEKGAYHLVYKDRDKVGGWIMIGHNTDYFTEKEIGFIYDVYILPDYRGRGLSKKLVEAGISELKEKGYEEVRLNVFDANFAKGIYEKMGFEPLQTIMVYK</sequence>
<comment type="caution">
    <text evidence="4">The sequence shown here is derived from an EMBL/GenBank/DDBJ whole genome shotgun (WGS) entry which is preliminary data.</text>
</comment>
<dbReference type="InterPro" id="IPR050680">
    <property type="entry name" value="YpeA/RimI_acetyltransf"/>
</dbReference>
<dbReference type="PANTHER" id="PTHR43420">
    <property type="entry name" value="ACETYLTRANSFERASE"/>
    <property type="match status" value="1"/>
</dbReference>
<evidence type="ECO:0000313" key="5">
    <source>
        <dbReference type="Proteomes" id="UP001139011"/>
    </source>
</evidence>
<feature type="domain" description="N-acetyltransferase" evidence="3">
    <location>
        <begin position="1"/>
        <end position="143"/>
    </location>
</feature>
<dbReference type="GO" id="GO:0016747">
    <property type="term" value="F:acyltransferase activity, transferring groups other than amino-acyl groups"/>
    <property type="evidence" value="ECO:0007669"/>
    <property type="project" value="InterPro"/>
</dbReference>
<name>A0A9X1X901_9BACL</name>
<dbReference type="RefSeq" id="WP_248251922.1">
    <property type="nucleotide sequence ID" value="NZ_JAIWJX010000002.1"/>
</dbReference>
<dbReference type="AlphaFoldDB" id="A0A9X1X901"/>